<comment type="caution">
    <text evidence="2">The sequence shown here is derived from an EMBL/GenBank/DDBJ whole genome shotgun (WGS) entry which is preliminary data.</text>
</comment>
<evidence type="ECO:0000313" key="2">
    <source>
        <dbReference type="EMBL" id="GGF91901.1"/>
    </source>
</evidence>
<organism evidence="2 3">
    <name type="scientific">Rhodococcoides trifolii</name>
    <dbReference type="NCBI Taxonomy" id="908250"/>
    <lineage>
        <taxon>Bacteria</taxon>
        <taxon>Bacillati</taxon>
        <taxon>Actinomycetota</taxon>
        <taxon>Actinomycetes</taxon>
        <taxon>Mycobacteriales</taxon>
        <taxon>Nocardiaceae</taxon>
        <taxon>Rhodococcoides</taxon>
    </lineage>
</organism>
<protein>
    <recommendedName>
        <fullName evidence="1">DUF6194 domain-containing protein</fullName>
    </recommendedName>
</protein>
<dbReference type="Pfam" id="PF19694">
    <property type="entry name" value="DUF6194"/>
    <property type="match status" value="1"/>
</dbReference>
<keyword evidence="3" id="KW-1185">Reference proteome</keyword>
<feature type="domain" description="DUF6194" evidence="1">
    <location>
        <begin position="1"/>
        <end position="140"/>
    </location>
</feature>
<evidence type="ECO:0000313" key="3">
    <source>
        <dbReference type="Proteomes" id="UP000654257"/>
    </source>
</evidence>
<dbReference type="RefSeq" id="WP_188542883.1">
    <property type="nucleotide sequence ID" value="NZ_BMCU01000001.1"/>
</dbReference>
<evidence type="ECO:0000259" key="1">
    <source>
        <dbReference type="Pfam" id="PF19694"/>
    </source>
</evidence>
<dbReference type="InterPro" id="IPR045676">
    <property type="entry name" value="DUF6194"/>
</dbReference>
<dbReference type="Proteomes" id="UP000654257">
    <property type="component" value="Unassembled WGS sequence"/>
</dbReference>
<proteinExistence type="predicted"/>
<sequence>MTVDDIVALVEKLDGTLTQRPSEGDGSPELAWGDLFFYYSPDHTLPSRTQPFATIITKNYPADDRSHLDRPGAFRVNIAASKDQSRSLADASADDVLAVHPTYGAAGWVCVVNPGPDTEADVRDLLVSAYSVAKARHERR</sequence>
<name>A0A917CP91_9NOCA</name>
<gene>
    <name evidence="2" type="ORF">GCM10007304_02340</name>
</gene>
<accession>A0A917CP91</accession>
<dbReference type="AlphaFoldDB" id="A0A917CP91"/>
<reference evidence="2" key="1">
    <citation type="journal article" date="2014" name="Int. J. Syst. Evol. Microbiol.">
        <title>Complete genome sequence of Corynebacterium casei LMG S-19264T (=DSM 44701T), isolated from a smear-ripened cheese.</title>
        <authorList>
            <consortium name="US DOE Joint Genome Institute (JGI-PGF)"/>
            <person name="Walter F."/>
            <person name="Albersmeier A."/>
            <person name="Kalinowski J."/>
            <person name="Ruckert C."/>
        </authorList>
    </citation>
    <scope>NUCLEOTIDE SEQUENCE</scope>
    <source>
        <strain evidence="2">CCM 7905</strain>
    </source>
</reference>
<reference evidence="2" key="2">
    <citation type="submission" date="2020-09" db="EMBL/GenBank/DDBJ databases">
        <authorList>
            <person name="Sun Q."/>
            <person name="Sedlacek I."/>
        </authorList>
    </citation>
    <scope>NUCLEOTIDE SEQUENCE</scope>
    <source>
        <strain evidence="2">CCM 7905</strain>
    </source>
</reference>
<dbReference type="EMBL" id="BMCU01000001">
    <property type="protein sequence ID" value="GGF91901.1"/>
    <property type="molecule type" value="Genomic_DNA"/>
</dbReference>